<dbReference type="HOGENOM" id="CLU_350502_0_0_11"/>
<dbReference type="Gene3D" id="2.60.40.10">
    <property type="entry name" value="Immunoglobulins"/>
    <property type="match status" value="2"/>
</dbReference>
<keyword evidence="5" id="KW-1185">Reference proteome</keyword>
<dbReference type="SUPFAM" id="SSF117074">
    <property type="entry name" value="Hypothetical protein PA1324"/>
    <property type="match status" value="1"/>
</dbReference>
<dbReference type="KEGG" id="rla:Rhola_00013050"/>
<feature type="signal peptide" evidence="3">
    <location>
        <begin position="1"/>
        <end position="33"/>
    </location>
</feature>
<feature type="transmembrane region" description="Helical" evidence="2">
    <location>
        <begin position="780"/>
        <end position="799"/>
    </location>
</feature>
<keyword evidence="2" id="KW-0472">Membrane</keyword>
<evidence type="ECO:0000256" key="2">
    <source>
        <dbReference type="SAM" id="Phobius"/>
    </source>
</evidence>
<keyword evidence="2" id="KW-0812">Transmembrane</keyword>
<dbReference type="Proteomes" id="UP000067708">
    <property type="component" value="Chromosome"/>
</dbReference>
<dbReference type="InterPro" id="IPR013783">
    <property type="entry name" value="Ig-like_fold"/>
</dbReference>
<name>A0A060JHV7_9MICO</name>
<dbReference type="Pfam" id="PF05345">
    <property type="entry name" value="He_PIG"/>
    <property type="match status" value="1"/>
</dbReference>
<protein>
    <submittedName>
        <fullName evidence="4">Ig domain</fullName>
    </submittedName>
</protein>
<evidence type="ECO:0000256" key="1">
    <source>
        <dbReference type="SAM" id="MobiDB-lite"/>
    </source>
</evidence>
<dbReference type="RefSeq" id="WP_038503285.1">
    <property type="nucleotide sequence ID" value="NZ_CP007490.1"/>
</dbReference>
<evidence type="ECO:0000256" key="3">
    <source>
        <dbReference type="SAM" id="SignalP"/>
    </source>
</evidence>
<reference evidence="4 5" key="1">
    <citation type="journal article" date="2014" name="Int. J. Syst. Evol. Microbiol.">
        <title>Rhodoluna lacicola gen. nov., sp. nov., a planktonic freshwater bacterium with stream-lined genome.</title>
        <authorList>
            <person name="Hahn M."/>
            <person name="Schmidt J."/>
            <person name="Taipale S.J."/>
            <person name="Doolittle W.F."/>
            <person name="Koll U."/>
        </authorList>
    </citation>
    <scope>NUCLEOTIDE SEQUENCE [LARGE SCALE GENOMIC DNA]</scope>
    <source>
        <strain evidence="4 5">MWH-Ta8</strain>
    </source>
</reference>
<keyword evidence="3" id="KW-0732">Signal</keyword>
<evidence type="ECO:0000313" key="5">
    <source>
        <dbReference type="Proteomes" id="UP000067708"/>
    </source>
</evidence>
<dbReference type="PATRIC" id="fig|529884.3.peg.1266"/>
<dbReference type="OrthoDB" id="3169091at2"/>
<gene>
    <name evidence="4" type="ORF">Rhola_00013050</name>
</gene>
<organism evidence="4 5">
    <name type="scientific">Rhodoluna lacicola</name>
    <dbReference type="NCBI Taxonomy" id="529884"/>
    <lineage>
        <taxon>Bacteria</taxon>
        <taxon>Bacillati</taxon>
        <taxon>Actinomycetota</taxon>
        <taxon>Actinomycetes</taxon>
        <taxon>Micrococcales</taxon>
        <taxon>Microbacteriaceae</taxon>
        <taxon>Luna cluster</taxon>
        <taxon>Luna-1 subcluster</taxon>
        <taxon>Rhodoluna</taxon>
    </lineage>
</organism>
<feature type="chain" id="PRO_5001588040" evidence="3">
    <location>
        <begin position="34"/>
        <end position="803"/>
    </location>
</feature>
<keyword evidence="2" id="KW-1133">Transmembrane helix</keyword>
<evidence type="ECO:0000313" key="4">
    <source>
        <dbReference type="EMBL" id="AIC48097.1"/>
    </source>
</evidence>
<dbReference type="GO" id="GO:0005975">
    <property type="term" value="P:carbohydrate metabolic process"/>
    <property type="evidence" value="ECO:0007669"/>
    <property type="project" value="UniProtKB-ARBA"/>
</dbReference>
<feature type="region of interest" description="Disordered" evidence="1">
    <location>
        <begin position="545"/>
        <end position="574"/>
    </location>
</feature>
<dbReference type="STRING" id="529884.Rhola_00013050"/>
<sequence>MHKAKTSKLLISVAAVFSLIFGGVVGISAPAQAVTNGCIQSGFQPNNCTTEKTPISNINAETNAANLLTTATCATPTNVSLNKVVPKSSSGYELLSLATATTNAVSGAAGLNFAINAGTITLGGTAPATTLSTTNYIILARCGSTDYAFSFSITITSSSGPVLSPDVQIVSGTDNVAITDTASYTVTRFTGAPTFTVSPALPTGLTLNSSTGVVSGTYVGTMVETTYTVTATYTTETATATIKITIDAAVQQQQQGGGSGGAAAPEPSRKVTICHRTHSETNPYVRITVDYNSVNKKSGHQGHDEIFAGEHVFKAGIYKRAKDKDWGDIIPADPSGLNRWKPLNWTALGADIYNGKVAGCPAFDAVKYYNALREAGVPEKKIKQEIGEIEAEQAEAEPTVKKTDVKEIKYTGTDKNVAEADNDKVTICHRTNSVTNPYVRITVAASSIYKNAGHYGHDEIYDGNHVFNSAVDYPNNKKDWGDIIPADPTGKNRWAALNMTPLGKKIYDGTVEGCAEKSLQTLYNELREEGKPKKEIIAELEKMKNTDEDPKDIDELTYTGTDPKTEKTEPKEPVAPAAVKIPDQSLSGIVWLDINKDGLKDTNEPFMKNIKLYVVQVSSIPAPVTPANILVNATVRRANLPVKAAAVAEVLTDENGFYLFPSLGAGDWMVTTTVPDELYVTYDSHESSDGSITTTVPVASHAFTWVGLVGDDEEITLEKIAEILSENPNALPLAEIPPSLKAQVLQARNAVAAGKKPPVISTKPAVVSSGELAYTGTNDLAMLFFGVLLMLSGVALRLARTKR</sequence>
<proteinExistence type="predicted"/>
<dbReference type="EMBL" id="CP007490">
    <property type="protein sequence ID" value="AIC48097.1"/>
    <property type="molecule type" value="Genomic_DNA"/>
</dbReference>
<accession>A0A060JHV7</accession>
<dbReference type="AlphaFoldDB" id="A0A060JHV7"/>
<feature type="compositionally biased region" description="Basic and acidic residues" evidence="1">
    <location>
        <begin position="563"/>
        <end position="572"/>
    </location>
</feature>